<evidence type="ECO:0000256" key="3">
    <source>
        <dbReference type="ARBA" id="ARBA00022801"/>
    </source>
</evidence>
<dbReference type="RefSeq" id="WP_093423573.1">
    <property type="nucleotide sequence ID" value="NZ_FOXA01000012.1"/>
</dbReference>
<feature type="domain" description="RNA-binding protein AU-1/Ribonuclease E/G" evidence="6">
    <location>
        <begin position="103"/>
        <end position="203"/>
    </location>
</feature>
<dbReference type="GO" id="GO:0046872">
    <property type="term" value="F:metal ion binding"/>
    <property type="evidence" value="ECO:0007669"/>
    <property type="project" value="UniProtKB-KW"/>
</dbReference>
<dbReference type="OrthoDB" id="9804278at2"/>
<protein>
    <submittedName>
        <fullName evidence="7">Ribonuclease G or E</fullName>
    </submittedName>
</protein>
<keyword evidence="5" id="KW-0694">RNA-binding</keyword>
<dbReference type="PANTHER" id="PTHR30001">
    <property type="entry name" value="RIBONUCLEASE"/>
    <property type="match status" value="1"/>
</dbReference>
<evidence type="ECO:0000259" key="6">
    <source>
        <dbReference type="Pfam" id="PF10150"/>
    </source>
</evidence>
<comment type="cofactor">
    <cofactor evidence="1">
        <name>Mg(2+)</name>
        <dbReference type="ChEBI" id="CHEBI:18420"/>
    </cofactor>
</comment>
<dbReference type="GO" id="GO:0016787">
    <property type="term" value="F:hydrolase activity"/>
    <property type="evidence" value="ECO:0007669"/>
    <property type="project" value="UniProtKB-KW"/>
</dbReference>
<dbReference type="PANTHER" id="PTHR30001:SF0">
    <property type="entry name" value="RIBONUCLEASE G"/>
    <property type="match status" value="1"/>
</dbReference>
<reference evidence="7 8" key="1">
    <citation type="submission" date="2016-10" db="EMBL/GenBank/DDBJ databases">
        <authorList>
            <person name="de Groot N.N."/>
        </authorList>
    </citation>
    <scope>NUCLEOTIDE SEQUENCE [LARGE SCALE GENOMIC DNA]</scope>
    <source>
        <strain evidence="7 8">DSM 19547</strain>
    </source>
</reference>
<dbReference type="GO" id="GO:0006364">
    <property type="term" value="P:rRNA processing"/>
    <property type="evidence" value="ECO:0007669"/>
    <property type="project" value="TreeGrafter"/>
</dbReference>
<evidence type="ECO:0000256" key="1">
    <source>
        <dbReference type="ARBA" id="ARBA00001946"/>
    </source>
</evidence>
<dbReference type="Pfam" id="PF10150">
    <property type="entry name" value="RNase_E_G"/>
    <property type="match status" value="2"/>
</dbReference>
<evidence type="ECO:0000256" key="5">
    <source>
        <dbReference type="ARBA" id="ARBA00022884"/>
    </source>
</evidence>
<dbReference type="AlphaFoldDB" id="A0A1I5T5D4"/>
<name>A0A1I5T5D4_9RHOB</name>
<keyword evidence="3" id="KW-0378">Hydrolase</keyword>
<keyword evidence="2" id="KW-0479">Metal-binding</keyword>
<dbReference type="Proteomes" id="UP000199356">
    <property type="component" value="Unassembled WGS sequence"/>
</dbReference>
<dbReference type="GO" id="GO:0005737">
    <property type="term" value="C:cytoplasm"/>
    <property type="evidence" value="ECO:0007669"/>
    <property type="project" value="TreeGrafter"/>
</dbReference>
<dbReference type="GO" id="GO:0003723">
    <property type="term" value="F:RNA binding"/>
    <property type="evidence" value="ECO:0007669"/>
    <property type="project" value="UniProtKB-KW"/>
</dbReference>
<evidence type="ECO:0000256" key="4">
    <source>
        <dbReference type="ARBA" id="ARBA00022842"/>
    </source>
</evidence>
<keyword evidence="8" id="KW-1185">Reference proteome</keyword>
<sequence>MKGRVIVLDTLGGRPAAAMMLDGRLDDLLVSPPEDEPRPGAVYRATLDRPMKGQGGVTVRLPEGRGFLRQIKGVRPGQPVLVQVTGYAEDGKAVPVTTRVLFKSRYAIVTPDAPGINISRSIKDEERRVRLMEIADELREGLPEGAGLILRSSCESGADDDVAADIAAMTDLAAKVLADEAGEPELLVEGPDPHELAWRDWPEPDLLHTDPGGFEAHGVLDAVDALRSGRMELPGGGFAFVEPTRALVAVDVNTGGDTSLAAGLKANIALARALPAVLRCRGLGGQITLDVAPMPKKERRTFEQVIGAAFRADPVDTVLAGWTPLGHYELQRKRDRLPLDRCPI</sequence>
<accession>A0A1I5T5D4</accession>
<gene>
    <name evidence="7" type="ORF">SAMN04488047_112157</name>
</gene>
<evidence type="ECO:0000256" key="2">
    <source>
        <dbReference type="ARBA" id="ARBA00022723"/>
    </source>
</evidence>
<dbReference type="EMBL" id="FOXA01000012">
    <property type="protein sequence ID" value="SFP78223.1"/>
    <property type="molecule type" value="Genomic_DNA"/>
</dbReference>
<dbReference type="GO" id="GO:0004540">
    <property type="term" value="F:RNA nuclease activity"/>
    <property type="evidence" value="ECO:0007669"/>
    <property type="project" value="InterPro"/>
</dbReference>
<feature type="domain" description="RNA-binding protein AU-1/Ribonuclease E/G" evidence="6">
    <location>
        <begin position="214"/>
        <end position="334"/>
    </location>
</feature>
<dbReference type="InterPro" id="IPR004659">
    <property type="entry name" value="RNase_E/G"/>
</dbReference>
<dbReference type="InterPro" id="IPR019307">
    <property type="entry name" value="RNA-bd_AU-1/RNase_E/G"/>
</dbReference>
<keyword evidence="4" id="KW-0460">Magnesium</keyword>
<evidence type="ECO:0000313" key="7">
    <source>
        <dbReference type="EMBL" id="SFP78223.1"/>
    </source>
</evidence>
<dbReference type="STRING" id="441119.SAMN04488047_112157"/>
<evidence type="ECO:0000313" key="8">
    <source>
        <dbReference type="Proteomes" id="UP000199356"/>
    </source>
</evidence>
<proteinExistence type="predicted"/>
<organism evidence="7 8">
    <name type="scientific">Tranquillimonas alkanivorans</name>
    <dbReference type="NCBI Taxonomy" id="441119"/>
    <lineage>
        <taxon>Bacteria</taxon>
        <taxon>Pseudomonadati</taxon>
        <taxon>Pseudomonadota</taxon>
        <taxon>Alphaproteobacteria</taxon>
        <taxon>Rhodobacterales</taxon>
        <taxon>Roseobacteraceae</taxon>
        <taxon>Tranquillimonas</taxon>
    </lineage>
</organism>